<dbReference type="AlphaFoldDB" id="A0A2L1GMT0"/>
<dbReference type="KEGG" id="deo:CAY53_05500"/>
<evidence type="ECO:0000313" key="6">
    <source>
        <dbReference type="EMBL" id="AVD71000.1"/>
    </source>
</evidence>
<organism evidence="6 7">
    <name type="scientific">Desulfobulbus oralis</name>
    <dbReference type="NCBI Taxonomy" id="1986146"/>
    <lineage>
        <taxon>Bacteria</taxon>
        <taxon>Pseudomonadati</taxon>
        <taxon>Thermodesulfobacteriota</taxon>
        <taxon>Desulfobulbia</taxon>
        <taxon>Desulfobulbales</taxon>
        <taxon>Desulfobulbaceae</taxon>
        <taxon>Desulfobulbus</taxon>
    </lineage>
</organism>
<dbReference type="SUPFAM" id="SSF55785">
    <property type="entry name" value="PYP-like sensor domain (PAS domain)"/>
    <property type="match status" value="1"/>
</dbReference>
<dbReference type="Gene3D" id="3.30.450.20">
    <property type="entry name" value="PAS domain"/>
    <property type="match status" value="1"/>
</dbReference>
<sequence length="486" mass="54826">MQFFNPKIVNSMEKLAQSPYAGFFELLHTGIALMSAEGNFLYSNKAFIKLFNLPVDIIGKHVSDFFLTAEQGVMSAIRDRKMVVCSSLTTTNAEGISFRYPLMNDQAELLGIILESIPSTFGETTLSDLMSSVREIEQSTSYLEQKANRKHGMLHTFDSIIGESKAILEMKRYGRRFARSKEPVLVIGESGTGKELVAQALHSASPRAKNPFIVVNSAALPRELMESELFGYEGGAFTGARAGGVVGKFEQADTGTIFLDEIGELPLPVQAKLLRVLESGEIQKIAHRGTLHSDFRLIAATNRDLNHYVEEGRFRADLYHRLNIFELKVPPLRDRISDIPLLARRFIETEVGRKRSTEIRISSETYRAFSQYPWQGNVRELKNVLTYALYALEDSDNVLSLEHLPPRFLRTLELAMERDEEAPLVEMQNLAQANAQAERKTLVNMLEKMRYNKTLTARALGISRNKLYHKLHEYGLLEGLADSKEE</sequence>
<dbReference type="InterPro" id="IPR035965">
    <property type="entry name" value="PAS-like_dom_sf"/>
</dbReference>
<evidence type="ECO:0000256" key="2">
    <source>
        <dbReference type="ARBA" id="ARBA00022840"/>
    </source>
</evidence>
<dbReference type="InterPro" id="IPR025662">
    <property type="entry name" value="Sigma_54_int_dom_ATP-bd_1"/>
</dbReference>
<evidence type="ECO:0000313" key="7">
    <source>
        <dbReference type="Proteomes" id="UP000239867"/>
    </source>
</evidence>
<keyword evidence="4" id="KW-0804">Transcription</keyword>
<dbReference type="InterPro" id="IPR003593">
    <property type="entry name" value="AAA+_ATPase"/>
</dbReference>
<dbReference type="GO" id="GO:0006355">
    <property type="term" value="P:regulation of DNA-templated transcription"/>
    <property type="evidence" value="ECO:0007669"/>
    <property type="project" value="InterPro"/>
</dbReference>
<gene>
    <name evidence="6" type="ORF">CAY53_05500</name>
</gene>
<dbReference type="SMART" id="SM00382">
    <property type="entry name" value="AAA"/>
    <property type="match status" value="1"/>
</dbReference>
<keyword evidence="7" id="KW-1185">Reference proteome</keyword>
<evidence type="ECO:0000256" key="3">
    <source>
        <dbReference type="ARBA" id="ARBA00023015"/>
    </source>
</evidence>
<dbReference type="PRINTS" id="PR01590">
    <property type="entry name" value="HTHFIS"/>
</dbReference>
<dbReference type="FunFam" id="3.40.50.300:FF:000006">
    <property type="entry name" value="DNA-binding transcriptional regulator NtrC"/>
    <property type="match status" value="1"/>
</dbReference>
<dbReference type="SUPFAM" id="SSF46689">
    <property type="entry name" value="Homeodomain-like"/>
    <property type="match status" value="1"/>
</dbReference>
<evidence type="ECO:0000256" key="1">
    <source>
        <dbReference type="ARBA" id="ARBA00022741"/>
    </source>
</evidence>
<evidence type="ECO:0000259" key="5">
    <source>
        <dbReference type="PROSITE" id="PS50045"/>
    </source>
</evidence>
<accession>A0A2L1GMT0</accession>
<dbReference type="InterPro" id="IPR058031">
    <property type="entry name" value="AAA_lid_NorR"/>
</dbReference>
<dbReference type="InterPro" id="IPR009057">
    <property type="entry name" value="Homeodomain-like_sf"/>
</dbReference>
<feature type="domain" description="Sigma-54 factor interaction" evidence="5">
    <location>
        <begin position="160"/>
        <end position="390"/>
    </location>
</feature>
<dbReference type="Pfam" id="PF02954">
    <property type="entry name" value="HTH_8"/>
    <property type="match status" value="1"/>
</dbReference>
<dbReference type="CDD" id="cd00009">
    <property type="entry name" value="AAA"/>
    <property type="match status" value="1"/>
</dbReference>
<dbReference type="PROSITE" id="PS00676">
    <property type="entry name" value="SIGMA54_INTERACT_2"/>
    <property type="match status" value="1"/>
</dbReference>
<name>A0A2L1GMT0_9BACT</name>
<dbReference type="InterPro" id="IPR027417">
    <property type="entry name" value="P-loop_NTPase"/>
</dbReference>
<evidence type="ECO:0000256" key="4">
    <source>
        <dbReference type="ARBA" id="ARBA00023163"/>
    </source>
</evidence>
<dbReference type="RefSeq" id="WP_104936278.1">
    <property type="nucleotide sequence ID" value="NZ_CP021255.1"/>
</dbReference>
<keyword evidence="3" id="KW-0805">Transcription regulation</keyword>
<dbReference type="OrthoDB" id="9814761at2"/>
<dbReference type="SUPFAM" id="SSF52540">
    <property type="entry name" value="P-loop containing nucleoside triphosphate hydrolases"/>
    <property type="match status" value="1"/>
</dbReference>
<proteinExistence type="predicted"/>
<dbReference type="PROSITE" id="PS00675">
    <property type="entry name" value="SIGMA54_INTERACT_1"/>
    <property type="match status" value="1"/>
</dbReference>
<keyword evidence="2" id="KW-0067">ATP-binding</keyword>
<protein>
    <submittedName>
        <fullName evidence="6">Sigma-54-dependent Fis family transcriptional regulator</fullName>
    </submittedName>
</protein>
<dbReference type="GO" id="GO:0005524">
    <property type="term" value="F:ATP binding"/>
    <property type="evidence" value="ECO:0007669"/>
    <property type="project" value="UniProtKB-KW"/>
</dbReference>
<dbReference type="InterPro" id="IPR025943">
    <property type="entry name" value="Sigma_54_int_dom_ATP-bd_2"/>
</dbReference>
<dbReference type="InterPro" id="IPR002197">
    <property type="entry name" value="HTH_Fis"/>
</dbReference>
<dbReference type="Pfam" id="PF25601">
    <property type="entry name" value="AAA_lid_14"/>
    <property type="match status" value="1"/>
</dbReference>
<dbReference type="EMBL" id="CP021255">
    <property type="protein sequence ID" value="AVD71000.1"/>
    <property type="molecule type" value="Genomic_DNA"/>
</dbReference>
<dbReference type="Gene3D" id="1.10.8.60">
    <property type="match status" value="1"/>
</dbReference>
<dbReference type="InterPro" id="IPR002078">
    <property type="entry name" value="Sigma_54_int"/>
</dbReference>
<dbReference type="Gene3D" id="3.40.50.300">
    <property type="entry name" value="P-loop containing nucleotide triphosphate hydrolases"/>
    <property type="match status" value="1"/>
</dbReference>
<dbReference type="Gene3D" id="1.10.10.60">
    <property type="entry name" value="Homeodomain-like"/>
    <property type="match status" value="1"/>
</dbReference>
<reference evidence="6 7" key="1">
    <citation type="journal article" date="2018" name="MBio">
        <title>Insights into the evolution of host association through the isolation and characterization of a novel human periodontal pathobiont, Desulfobulbus oralis.</title>
        <authorList>
            <person name="Cross K.L."/>
            <person name="Chirania P."/>
            <person name="Xiong W."/>
            <person name="Beall C.J."/>
            <person name="Elkins J.G."/>
            <person name="Giannone R.J."/>
            <person name="Griffen A.L."/>
            <person name="Guss A.M."/>
            <person name="Hettich R.L."/>
            <person name="Joshi S.S."/>
            <person name="Mokrzan E.M."/>
            <person name="Martin R.K."/>
            <person name="Zhulin I.B."/>
            <person name="Leys E.J."/>
            <person name="Podar M."/>
        </authorList>
    </citation>
    <scope>NUCLEOTIDE SEQUENCE [LARGE SCALE GENOMIC DNA]</scope>
    <source>
        <strain evidence="6 7">ORNL</strain>
    </source>
</reference>
<dbReference type="Pfam" id="PF00158">
    <property type="entry name" value="Sigma54_activat"/>
    <property type="match status" value="1"/>
</dbReference>
<dbReference type="PANTHER" id="PTHR32071">
    <property type="entry name" value="TRANSCRIPTIONAL REGULATORY PROTEIN"/>
    <property type="match status" value="1"/>
</dbReference>
<dbReference type="PROSITE" id="PS50045">
    <property type="entry name" value="SIGMA54_INTERACT_4"/>
    <property type="match status" value="1"/>
</dbReference>
<dbReference type="Proteomes" id="UP000239867">
    <property type="component" value="Chromosome"/>
</dbReference>
<dbReference type="GO" id="GO:0043565">
    <property type="term" value="F:sequence-specific DNA binding"/>
    <property type="evidence" value="ECO:0007669"/>
    <property type="project" value="InterPro"/>
</dbReference>
<keyword evidence="1" id="KW-0547">Nucleotide-binding</keyword>